<name>A0A224Y1M2_9HEMI</name>
<reference evidence="1" key="1">
    <citation type="journal article" date="2018" name="PLoS Negl. Trop. Dis.">
        <title>An insight into the salivary gland and fat body transcriptome of Panstrongylus lignarius (Hemiptera: Heteroptera), the main vector of Chagas disease in Peru.</title>
        <authorList>
            <person name="Nevoa J.C."/>
            <person name="Mendes M.T."/>
            <person name="da Silva M.V."/>
            <person name="Soares S.C."/>
            <person name="Oliveira C.J.F."/>
            <person name="Ribeiro J.M.C."/>
        </authorList>
    </citation>
    <scope>NUCLEOTIDE SEQUENCE</scope>
</reference>
<evidence type="ECO:0000313" key="1">
    <source>
        <dbReference type="EMBL" id="JAW14912.1"/>
    </source>
</evidence>
<accession>A0A224Y1M2</accession>
<protein>
    <submittedName>
        <fullName evidence="1">Uncharacterized protein</fullName>
    </submittedName>
</protein>
<dbReference type="EMBL" id="GFTR01001514">
    <property type="protein sequence ID" value="JAW14912.1"/>
    <property type="molecule type" value="Transcribed_RNA"/>
</dbReference>
<sequence length="98" mass="10319">MAAPSCACTLANCPITLSPRGSTAGIVCFWSLENCGRSGTLIGVLSACGTKFSCSLLDSSSPLLPPNHSGTLNDVSKERAFDCFWKLDFGCFSFNCIV</sequence>
<organism evidence="1">
    <name type="scientific">Panstrongylus lignarius</name>
    <dbReference type="NCBI Taxonomy" id="156445"/>
    <lineage>
        <taxon>Eukaryota</taxon>
        <taxon>Metazoa</taxon>
        <taxon>Ecdysozoa</taxon>
        <taxon>Arthropoda</taxon>
        <taxon>Hexapoda</taxon>
        <taxon>Insecta</taxon>
        <taxon>Pterygota</taxon>
        <taxon>Neoptera</taxon>
        <taxon>Paraneoptera</taxon>
        <taxon>Hemiptera</taxon>
        <taxon>Heteroptera</taxon>
        <taxon>Panheteroptera</taxon>
        <taxon>Cimicomorpha</taxon>
        <taxon>Reduviidae</taxon>
        <taxon>Triatominae</taxon>
        <taxon>Panstrongylus</taxon>
    </lineage>
</organism>
<dbReference type="AlphaFoldDB" id="A0A224Y1M2"/>
<proteinExistence type="predicted"/>